<dbReference type="OrthoDB" id="2422225at2759"/>
<dbReference type="InParanoid" id="B0E364"/>
<dbReference type="AlphaFoldDB" id="B0E364"/>
<evidence type="ECO:0000313" key="2">
    <source>
        <dbReference type="EMBL" id="EDQ98718.1"/>
    </source>
</evidence>
<reference evidence="2 3" key="1">
    <citation type="journal article" date="2008" name="Nature">
        <title>The genome of Laccaria bicolor provides insights into mycorrhizal symbiosis.</title>
        <authorList>
            <person name="Martin F."/>
            <person name="Aerts A."/>
            <person name="Ahren D."/>
            <person name="Brun A."/>
            <person name="Danchin E.G.J."/>
            <person name="Duchaussoy F."/>
            <person name="Gibon J."/>
            <person name="Kohler A."/>
            <person name="Lindquist E."/>
            <person name="Pereda V."/>
            <person name="Salamov A."/>
            <person name="Shapiro H.J."/>
            <person name="Wuyts J."/>
            <person name="Blaudez D."/>
            <person name="Buee M."/>
            <person name="Brokstein P."/>
            <person name="Canbaeck B."/>
            <person name="Cohen D."/>
            <person name="Courty P.E."/>
            <person name="Coutinho P.M."/>
            <person name="Delaruelle C."/>
            <person name="Detter J.C."/>
            <person name="Deveau A."/>
            <person name="DiFazio S."/>
            <person name="Duplessis S."/>
            <person name="Fraissinet-Tachet L."/>
            <person name="Lucic E."/>
            <person name="Frey-Klett P."/>
            <person name="Fourrey C."/>
            <person name="Feussner I."/>
            <person name="Gay G."/>
            <person name="Grimwood J."/>
            <person name="Hoegger P.J."/>
            <person name="Jain P."/>
            <person name="Kilaru S."/>
            <person name="Labbe J."/>
            <person name="Lin Y.C."/>
            <person name="Legue V."/>
            <person name="Le Tacon F."/>
            <person name="Marmeisse R."/>
            <person name="Melayah D."/>
            <person name="Montanini B."/>
            <person name="Muratet M."/>
            <person name="Nehls U."/>
            <person name="Niculita-Hirzel H."/>
            <person name="Oudot-Le Secq M.P."/>
            <person name="Peter M."/>
            <person name="Quesneville H."/>
            <person name="Rajashekar B."/>
            <person name="Reich M."/>
            <person name="Rouhier N."/>
            <person name="Schmutz J."/>
            <person name="Yin T."/>
            <person name="Chalot M."/>
            <person name="Henrissat B."/>
            <person name="Kuees U."/>
            <person name="Lucas S."/>
            <person name="Van de Peer Y."/>
            <person name="Podila G.K."/>
            <person name="Polle A."/>
            <person name="Pukkila P.J."/>
            <person name="Richardson P.M."/>
            <person name="Rouze P."/>
            <person name="Sanders I.R."/>
            <person name="Stajich J.E."/>
            <person name="Tunlid A."/>
            <person name="Tuskan G."/>
            <person name="Grigoriev I.V."/>
        </authorList>
    </citation>
    <scope>NUCLEOTIDE SEQUENCE [LARGE SCALE GENOMIC DNA]</scope>
    <source>
        <strain evidence="3">S238N-H82 / ATCC MYA-4686</strain>
    </source>
</reference>
<dbReference type="RefSeq" id="XP_001890632.1">
    <property type="nucleotide sequence ID" value="XM_001890597.1"/>
</dbReference>
<feature type="region of interest" description="Disordered" evidence="1">
    <location>
        <begin position="927"/>
        <end position="974"/>
    </location>
</feature>
<name>B0E364_LACBS</name>
<keyword evidence="3" id="KW-1185">Reference proteome</keyword>
<dbReference type="GeneID" id="6086284"/>
<proteinExistence type="predicted"/>
<sequence>MATTTNLPFGVNSVVPELQNVPRPRLVEKTEAAAPAFLRLSEDSRQAMAVHLENVGIDRRHFNYSVKSQQEALELYATLQLYIPSQDERDVQAKFSIQKTSSKAIGGLGGKAEKPAWKRWTRHFQCQCGVDNEEGRLASKKRQIPWKNVGCLSWIKLVTTHSEIDDGRLVAIDEISGIIDHSDDCASQIEMERNPRVQLNPELQEYALSLLRKNAPLSLLRSECNVYAEEKWPGQTGNKHGRYKLTTHDMSSLYCTISRERGIPQRTAAEDNLDKWFRAECAQPPSPLLLESCMHYQAHEKSKTDRFEIILSTTEMHTAAWKYGHQKQVLMDLTFGVCSACALLVILMALDETGKGIPICFILFTARESARAMHADYNSALLTRLLGLFKHGMGRNDLGEPFDIQIGITDNDARERSALSANWDSIFLLLCIFHVWQAWRNALNRHLRSVPKGEGRQIVRKHIGQLLMKLLKDTGISHHDQAMQIYTDKIAHWEKIRRKRNHLSKSQAAAALGFLDYLRSYVKNEACWLPWSPAGATEAARQLGVPISQIARTTNPLESFNGRIKGKYYKPYQHSGRLPRIDVWVLLLVTAVIPDFFKERHGKQELDGYYRSLRIIKPPITLHHRAPSTPSASESLTPEADVSNSSENSDASYHDELIEKWLGELEDESNDEEPHDEMVEKSTSKTESLYVINLFHSAFLPALMQHFQQIPSVLTKSQHYEQPHPGNSRGTSVMTRVDDFDHDHPGEAWNSYDHDRHEASEASDQSFVSGSVSSSEGIQVGVHYHGDREGLEDLKDKPTHVHPAYIRRRPSSSSLDFVPDSLAASDSEYMSDKAFFELDTSADWHHENHARCQSHEQQTTLLVLPNSTSDSSYDHSRINAIGTAMMQLRAAEDEMMQEIQTVLDLSPESASQLEKYISPSIRERLKTSRSYGNVSTESLEALSQDEHDTNDHQAGLVPFKRGKKEARKESYRIQ</sequence>
<dbReference type="EMBL" id="DS547208">
    <property type="protein sequence ID" value="EDQ98718.1"/>
    <property type="molecule type" value="Genomic_DNA"/>
</dbReference>
<feature type="region of interest" description="Disordered" evidence="1">
    <location>
        <begin position="718"/>
        <end position="774"/>
    </location>
</feature>
<evidence type="ECO:0000313" key="3">
    <source>
        <dbReference type="Proteomes" id="UP000001194"/>
    </source>
</evidence>
<protein>
    <submittedName>
        <fullName evidence="2">Predicted protein</fullName>
    </submittedName>
</protein>
<organism evidence="3">
    <name type="scientific">Laccaria bicolor (strain S238N-H82 / ATCC MYA-4686)</name>
    <name type="common">Bicoloured deceiver</name>
    <name type="synonym">Laccaria laccata var. bicolor</name>
    <dbReference type="NCBI Taxonomy" id="486041"/>
    <lineage>
        <taxon>Eukaryota</taxon>
        <taxon>Fungi</taxon>
        <taxon>Dikarya</taxon>
        <taxon>Basidiomycota</taxon>
        <taxon>Agaricomycotina</taxon>
        <taxon>Agaricomycetes</taxon>
        <taxon>Agaricomycetidae</taxon>
        <taxon>Agaricales</taxon>
        <taxon>Agaricineae</taxon>
        <taxon>Hydnangiaceae</taxon>
        <taxon>Laccaria</taxon>
    </lineage>
</organism>
<evidence type="ECO:0000256" key="1">
    <source>
        <dbReference type="SAM" id="MobiDB-lite"/>
    </source>
</evidence>
<accession>B0E364</accession>
<dbReference type="Proteomes" id="UP000001194">
    <property type="component" value="Unassembled WGS sequence"/>
</dbReference>
<dbReference type="HOGENOM" id="CLU_007844_1_1_1"/>
<feature type="compositionally biased region" description="Basic and acidic residues" evidence="1">
    <location>
        <begin position="736"/>
        <end position="760"/>
    </location>
</feature>
<dbReference type="KEGG" id="lbc:LACBIDRAFT_296824"/>
<feature type="compositionally biased region" description="Polar residues" evidence="1">
    <location>
        <begin position="628"/>
        <end position="651"/>
    </location>
</feature>
<gene>
    <name evidence="2" type="ORF">LACBIDRAFT_296824</name>
</gene>
<feature type="compositionally biased region" description="Polar residues" evidence="1">
    <location>
        <begin position="928"/>
        <end position="938"/>
    </location>
</feature>
<feature type="region of interest" description="Disordered" evidence="1">
    <location>
        <begin position="624"/>
        <end position="653"/>
    </location>
</feature>
<feature type="compositionally biased region" description="Low complexity" evidence="1">
    <location>
        <begin position="763"/>
        <end position="774"/>
    </location>
</feature>